<evidence type="ECO:0000313" key="1">
    <source>
        <dbReference type="EMBL" id="EGD58893.1"/>
    </source>
</evidence>
<dbReference type="STRING" id="983920.Y88_0954"/>
<dbReference type="InParanoid" id="F1Z987"/>
<organism evidence="1 2">
    <name type="scientific">Novosphingobium nitrogenifigens DSM 19370</name>
    <dbReference type="NCBI Taxonomy" id="983920"/>
    <lineage>
        <taxon>Bacteria</taxon>
        <taxon>Pseudomonadati</taxon>
        <taxon>Pseudomonadota</taxon>
        <taxon>Alphaproteobacteria</taxon>
        <taxon>Sphingomonadales</taxon>
        <taxon>Sphingomonadaceae</taxon>
        <taxon>Novosphingobium</taxon>
    </lineage>
</organism>
<name>F1Z987_9SPHN</name>
<reference evidence="1 2" key="1">
    <citation type="journal article" date="2012" name="J. Bacteriol.">
        <title>Draft Genome Sequence of Novosphingobium nitrogenifigens Y88T.</title>
        <authorList>
            <person name="Strabala T.J."/>
            <person name="Macdonald L."/>
            <person name="Liu V."/>
            <person name="Smit A.M."/>
        </authorList>
    </citation>
    <scope>NUCLEOTIDE SEQUENCE [LARGE SCALE GENOMIC DNA]</scope>
    <source>
        <strain evidence="1 2">DSM 19370</strain>
    </source>
</reference>
<comment type="caution">
    <text evidence="1">The sequence shown here is derived from an EMBL/GenBank/DDBJ whole genome shotgun (WGS) entry which is preliminary data.</text>
</comment>
<dbReference type="AlphaFoldDB" id="F1Z987"/>
<dbReference type="HOGENOM" id="CLU_3101510_0_0_5"/>
<sequence>MTDATAAIDHFLFPDMSFPLPPRCTRHDPATASQAVETVLHAWNLFIRPWS</sequence>
<proteinExistence type="predicted"/>
<gene>
    <name evidence="1" type="ORF">Y88_0954</name>
</gene>
<dbReference type="Proteomes" id="UP000004728">
    <property type="component" value="Unassembled WGS sequence"/>
</dbReference>
<keyword evidence="2" id="KW-1185">Reference proteome</keyword>
<dbReference type="EMBL" id="AEWJ01000038">
    <property type="protein sequence ID" value="EGD58893.1"/>
    <property type="molecule type" value="Genomic_DNA"/>
</dbReference>
<accession>F1Z987</accession>
<protein>
    <submittedName>
        <fullName evidence="1">Uncharacterized protein</fullName>
    </submittedName>
</protein>
<evidence type="ECO:0000313" key="2">
    <source>
        <dbReference type="Proteomes" id="UP000004728"/>
    </source>
</evidence>